<sequence length="104" mass="11707">MRVWLTVQRRGWLLKAKKTAQADTHPFLIQGNPGLRFCATSDEIMSSVEFIVARFARIDDIKLLGFGKHGNWQPQSVVTDFSTGHNPTIRLTLIYQQGSVLHAA</sequence>
<dbReference type="Proteomes" id="UP000315349">
    <property type="component" value="Chromosome"/>
</dbReference>
<gene>
    <name evidence="1" type="ORF">Spb1_37180</name>
</gene>
<protein>
    <submittedName>
        <fullName evidence="1">Uncharacterized protein</fullName>
    </submittedName>
</protein>
<evidence type="ECO:0000313" key="1">
    <source>
        <dbReference type="EMBL" id="QDV31773.1"/>
    </source>
</evidence>
<dbReference type="EMBL" id="CP036299">
    <property type="protein sequence ID" value="QDV31773.1"/>
    <property type="molecule type" value="Genomic_DNA"/>
</dbReference>
<accession>A0A518GT64</accession>
<dbReference type="KEGG" id="peh:Spb1_37180"/>
<keyword evidence="2" id="KW-1185">Reference proteome</keyword>
<proteinExistence type="predicted"/>
<organism evidence="1 2">
    <name type="scientific">Planctopirus ephydatiae</name>
    <dbReference type="NCBI Taxonomy" id="2528019"/>
    <lineage>
        <taxon>Bacteria</taxon>
        <taxon>Pseudomonadati</taxon>
        <taxon>Planctomycetota</taxon>
        <taxon>Planctomycetia</taxon>
        <taxon>Planctomycetales</taxon>
        <taxon>Planctomycetaceae</taxon>
        <taxon>Planctopirus</taxon>
    </lineage>
</organism>
<dbReference type="AlphaFoldDB" id="A0A518GT64"/>
<reference evidence="1 2" key="1">
    <citation type="submission" date="2019-02" db="EMBL/GenBank/DDBJ databases">
        <title>Deep-cultivation of Planctomycetes and their phenomic and genomic characterization uncovers novel biology.</title>
        <authorList>
            <person name="Wiegand S."/>
            <person name="Jogler M."/>
            <person name="Boedeker C."/>
            <person name="Pinto D."/>
            <person name="Vollmers J."/>
            <person name="Rivas-Marin E."/>
            <person name="Kohn T."/>
            <person name="Peeters S.H."/>
            <person name="Heuer A."/>
            <person name="Rast P."/>
            <person name="Oberbeckmann S."/>
            <person name="Bunk B."/>
            <person name="Jeske O."/>
            <person name="Meyerdierks A."/>
            <person name="Storesund J.E."/>
            <person name="Kallscheuer N."/>
            <person name="Luecker S."/>
            <person name="Lage O.M."/>
            <person name="Pohl T."/>
            <person name="Merkel B.J."/>
            <person name="Hornburger P."/>
            <person name="Mueller R.-W."/>
            <person name="Bruemmer F."/>
            <person name="Labrenz M."/>
            <person name="Spormann A.M."/>
            <person name="Op den Camp H."/>
            <person name="Overmann J."/>
            <person name="Amann R."/>
            <person name="Jetten M.S.M."/>
            <person name="Mascher T."/>
            <person name="Medema M.H."/>
            <person name="Devos D.P."/>
            <person name="Kaster A.-K."/>
            <person name="Ovreas L."/>
            <person name="Rohde M."/>
            <person name="Galperin M.Y."/>
            <person name="Jogler C."/>
        </authorList>
    </citation>
    <scope>NUCLEOTIDE SEQUENCE [LARGE SCALE GENOMIC DNA]</scope>
    <source>
        <strain evidence="1 2">Spb1</strain>
    </source>
</reference>
<evidence type="ECO:0000313" key="2">
    <source>
        <dbReference type="Proteomes" id="UP000315349"/>
    </source>
</evidence>
<name>A0A518GT64_9PLAN</name>